<dbReference type="WBParaSite" id="HNAJ_0001161701-mRNA-1">
    <property type="protein sequence ID" value="HNAJ_0001161701-mRNA-1"/>
    <property type="gene ID" value="HNAJ_0001161701"/>
</dbReference>
<reference evidence="3" key="1">
    <citation type="submission" date="2017-02" db="UniProtKB">
        <authorList>
            <consortium name="WormBaseParasite"/>
        </authorList>
    </citation>
    <scope>IDENTIFICATION</scope>
</reference>
<protein>
    <submittedName>
        <fullName evidence="3">BPI1 domain-containing protein</fullName>
    </submittedName>
</protein>
<organism evidence="3">
    <name type="scientific">Rodentolepis nana</name>
    <name type="common">Dwarf tapeworm</name>
    <name type="synonym">Hymenolepis nana</name>
    <dbReference type="NCBI Taxonomy" id="102285"/>
    <lineage>
        <taxon>Eukaryota</taxon>
        <taxon>Metazoa</taxon>
        <taxon>Spiralia</taxon>
        <taxon>Lophotrochozoa</taxon>
        <taxon>Platyhelminthes</taxon>
        <taxon>Cestoda</taxon>
        <taxon>Eucestoda</taxon>
        <taxon>Cyclophyllidea</taxon>
        <taxon>Hymenolepididae</taxon>
        <taxon>Rodentolepis</taxon>
    </lineage>
</organism>
<dbReference type="AlphaFoldDB" id="A0A0R3TV00"/>
<dbReference type="Proteomes" id="UP000278807">
    <property type="component" value="Unassembled WGS sequence"/>
</dbReference>
<reference evidence="1 2" key="2">
    <citation type="submission" date="2018-11" db="EMBL/GenBank/DDBJ databases">
        <authorList>
            <consortium name="Pathogen Informatics"/>
        </authorList>
    </citation>
    <scope>NUCLEOTIDE SEQUENCE [LARGE SCALE GENOMIC DNA]</scope>
</reference>
<sequence>MNQFIFRICYFCLLICPVFICGYKSVIDSILVDAPPYLIGQGDENTKVLGIENIVRCGPMSMEEIMLPPNINYNISACIAMDNLEVQVKLGIIRSKFSAKYIELAVNVTVETGLSPKATGTVKILEWTDPKFAGLPIGILKGMVEKELTNQLNKYLDQFIQMDNAINPRIKGQL</sequence>
<evidence type="ECO:0000313" key="2">
    <source>
        <dbReference type="Proteomes" id="UP000278807"/>
    </source>
</evidence>
<keyword evidence="2" id="KW-1185">Reference proteome</keyword>
<dbReference type="EMBL" id="UZAE01013668">
    <property type="protein sequence ID" value="VDO10835.1"/>
    <property type="molecule type" value="Genomic_DNA"/>
</dbReference>
<accession>A0A0R3TV00</accession>
<name>A0A0R3TV00_RODNA</name>
<gene>
    <name evidence="1" type="ORF">HNAJ_LOCUS11607</name>
</gene>
<evidence type="ECO:0000313" key="3">
    <source>
        <dbReference type="WBParaSite" id="HNAJ_0001161701-mRNA-1"/>
    </source>
</evidence>
<proteinExistence type="predicted"/>
<evidence type="ECO:0000313" key="1">
    <source>
        <dbReference type="EMBL" id="VDO10835.1"/>
    </source>
</evidence>